<evidence type="ECO:0000259" key="16">
    <source>
        <dbReference type="PROSITE" id="PS50110"/>
    </source>
</evidence>
<dbReference type="InterPro" id="IPR001610">
    <property type="entry name" value="PAC"/>
</dbReference>
<dbReference type="PRINTS" id="PR00344">
    <property type="entry name" value="BCTRLSENSOR"/>
</dbReference>
<dbReference type="InterPro" id="IPR029016">
    <property type="entry name" value="GAF-like_dom_sf"/>
</dbReference>
<dbReference type="PROSITE" id="PS50113">
    <property type="entry name" value="PAC"/>
    <property type="match status" value="1"/>
</dbReference>
<keyword evidence="20" id="KW-1185">Reference proteome</keyword>
<sequence>MAMRIRAYDWASTPLGPIDAWPQSLKTATGLLIASPVPIVMLWGEPGVMLYNDAYSVFAGGRHPQLLGSNVREGWPEVADFNDNVMKVGLAGGTLAYKDQELTLYRTGQPEQVWMNLDYWPVPGEDGRPAGVIATVVETTEKVRADRLRAETNERLELALSAGRGIGTWDWDISADRVVADERFAELYGVDPAVARDGAPLSAFFKGIHPDDAERVGEEVERAIQTRAPFRSEYRLVQPDGEIRWVSAEGRIITNADGKALRFPGVTFDITDRRATDAALAETETRYDTLFGATNTGFCIIQMKFDADMRPVDYMIVEGNPAFAEMTGLQNANGKWVSEIAPGLEQHWFDLYGQVALTGKTARFENPADVFGRWYDVEALRIGDPALHRVAILFTNITERKQIEARQAALLELTDTLRDLTDAEEIAQASSAILARALNVTRAGYGVMNLAAETVTIARDYNAAGMSSIAGTLKFRDFGSYIDDLARGETVVVTDTTADARTADTAEALAGIGVSSFINMPLTEQGRVVALVFVNNVTPRRWSDSDVELLREVAARVRIAIERARAAADLEDSEARYRTLFDTMDEGFCIIEFFDGPHGPDSDYIHVEANPAYAAQAGIDHVVGKKLREMVGDEADAWVARYGAVLKTGVPIRFEQELEATGRWLELSAFRVEPPERRQVAVLFQDLTERRKAEVALRTSEASLRQQGEELARLNGQLEILLAGSKAERDRLWLLSQDMLARADYGGGMSAVNPAWTRILGWSEHELLTNPYADIIDPENLPATVAALEEMQRTGLPTRFENRILTRDNVWTPIGWTVAPEPDGINFIAVGRDLTEDKAREQQLLAAQEALRQSQKMEAVGQLTGGIAHDFNNLLAGISGSLELLGKRLGEGRLNGMERYIDAAQGSAQRAASLTQRLLAFSRRQTLDPRPTDVNRLIGGMEDLIRRTVGPDVEVEVVGAGGLWTTRIDASQLENALLNLCINGRDAMAPDGGRLTIETANKWLDDRAARHRDLLPGQYVSLCVTDTGTGMTPEVQAQVFDPFFTTKPLGQGTGLGLSMIHGFVRQSGGQVRIYSELGKGTTMCLYLPRYTGELETPDEDSLPPVVHGGHGETVMVIDDEETVRMLVAEVLGDAGYHVLEAPDGPSGLEILRSDARIDLLITDVGLPGGMNGRQVADAAREVRPDLKVLFVTGYAENAAVGNGHLDPGMEVMTKPFVMAALGDKVREMIER</sequence>
<dbReference type="GO" id="GO:0000166">
    <property type="term" value="F:nucleotide binding"/>
    <property type="evidence" value="ECO:0007669"/>
    <property type="project" value="UniProtKB-KW"/>
</dbReference>
<keyword evidence="6 14" id="KW-0597">Phosphoprotein</keyword>
<feature type="domain" description="Histidine kinase" evidence="15">
    <location>
        <begin position="866"/>
        <end position="1091"/>
    </location>
</feature>
<dbReference type="AlphaFoldDB" id="A0A975GWI3"/>
<dbReference type="SMART" id="SM00448">
    <property type="entry name" value="REC"/>
    <property type="match status" value="1"/>
</dbReference>
<evidence type="ECO:0000259" key="17">
    <source>
        <dbReference type="PROSITE" id="PS50112"/>
    </source>
</evidence>
<evidence type="ECO:0000256" key="3">
    <source>
        <dbReference type="ARBA" id="ARBA00012438"/>
    </source>
</evidence>
<dbReference type="GO" id="GO:0000155">
    <property type="term" value="F:phosphorelay sensor kinase activity"/>
    <property type="evidence" value="ECO:0007669"/>
    <property type="project" value="InterPro"/>
</dbReference>
<evidence type="ECO:0000256" key="4">
    <source>
        <dbReference type="ARBA" id="ARBA00022475"/>
    </source>
</evidence>
<reference evidence="19" key="1">
    <citation type="submission" date="2020-09" db="EMBL/GenBank/DDBJ databases">
        <title>Brevundimonas sp. LVF2 isolated from a puddle in Goettingen, Germany.</title>
        <authorList>
            <person name="Friedrich I."/>
            <person name="Klassen A."/>
            <person name="Hannes N."/>
            <person name="Schneider D."/>
            <person name="Hertel R."/>
            <person name="Daniel R."/>
        </authorList>
    </citation>
    <scope>NUCLEOTIDE SEQUENCE</scope>
    <source>
        <strain evidence="19">LVF2</strain>
    </source>
</reference>
<evidence type="ECO:0000256" key="5">
    <source>
        <dbReference type="ARBA" id="ARBA00022519"/>
    </source>
</evidence>
<evidence type="ECO:0000256" key="1">
    <source>
        <dbReference type="ARBA" id="ARBA00000085"/>
    </source>
</evidence>
<evidence type="ECO:0000313" key="19">
    <source>
        <dbReference type="EMBL" id="QTC92637.1"/>
    </source>
</evidence>
<gene>
    <name evidence="19" type="ORF">IFJ75_07175</name>
</gene>
<name>A0A975GWI3_9CAUL</name>
<dbReference type="EMBL" id="CP062222">
    <property type="protein sequence ID" value="QTC92637.1"/>
    <property type="molecule type" value="Genomic_DNA"/>
</dbReference>
<dbReference type="Pfam" id="PF01590">
    <property type="entry name" value="GAF"/>
    <property type="match status" value="1"/>
</dbReference>
<dbReference type="SMART" id="SM00387">
    <property type="entry name" value="HATPase_c"/>
    <property type="match status" value="1"/>
</dbReference>
<dbReference type="SMART" id="SM00388">
    <property type="entry name" value="HisKA"/>
    <property type="match status" value="1"/>
</dbReference>
<dbReference type="InterPro" id="IPR013655">
    <property type="entry name" value="PAS_fold_3"/>
</dbReference>
<dbReference type="Pfam" id="PF08447">
    <property type="entry name" value="PAS_3"/>
    <property type="match status" value="2"/>
</dbReference>
<dbReference type="FunFam" id="2.10.70.100:FF:000001">
    <property type="entry name" value="Sensory transduction histidine kinase"/>
    <property type="match status" value="1"/>
</dbReference>
<dbReference type="EC" id="2.7.13.3" evidence="3"/>
<dbReference type="PANTHER" id="PTHR43065">
    <property type="entry name" value="SENSOR HISTIDINE KINASE"/>
    <property type="match status" value="1"/>
</dbReference>
<dbReference type="InterPro" id="IPR036890">
    <property type="entry name" value="HATPase_C_sf"/>
</dbReference>
<dbReference type="GO" id="GO:0005886">
    <property type="term" value="C:plasma membrane"/>
    <property type="evidence" value="ECO:0007669"/>
    <property type="project" value="UniProtKB-SubCell"/>
</dbReference>
<evidence type="ECO:0000256" key="13">
    <source>
        <dbReference type="ARBA" id="ARBA00023136"/>
    </source>
</evidence>
<dbReference type="PROSITE" id="PS50112">
    <property type="entry name" value="PAS"/>
    <property type="match status" value="1"/>
</dbReference>
<keyword evidence="8" id="KW-0812">Transmembrane</keyword>
<feature type="domain" description="Response regulatory" evidence="16">
    <location>
        <begin position="1113"/>
        <end position="1229"/>
    </location>
</feature>
<evidence type="ECO:0000256" key="2">
    <source>
        <dbReference type="ARBA" id="ARBA00004429"/>
    </source>
</evidence>
<keyword evidence="5" id="KW-0997">Cell inner membrane</keyword>
<evidence type="ECO:0000256" key="12">
    <source>
        <dbReference type="ARBA" id="ARBA00022989"/>
    </source>
</evidence>
<keyword evidence="13" id="KW-0472">Membrane</keyword>
<dbReference type="Pfam" id="PF00512">
    <property type="entry name" value="HisKA"/>
    <property type="match status" value="1"/>
</dbReference>
<dbReference type="Pfam" id="PF00072">
    <property type="entry name" value="Response_reg"/>
    <property type="match status" value="1"/>
</dbReference>
<dbReference type="PROSITE" id="PS50110">
    <property type="entry name" value="RESPONSE_REGULATORY"/>
    <property type="match status" value="1"/>
</dbReference>
<dbReference type="InterPro" id="IPR035965">
    <property type="entry name" value="PAS-like_dom_sf"/>
</dbReference>
<dbReference type="SUPFAM" id="SSF55874">
    <property type="entry name" value="ATPase domain of HSP90 chaperone/DNA topoisomerase II/histidine kinase"/>
    <property type="match status" value="1"/>
</dbReference>
<dbReference type="InterPro" id="IPR011006">
    <property type="entry name" value="CheY-like_superfamily"/>
</dbReference>
<evidence type="ECO:0000256" key="6">
    <source>
        <dbReference type="ARBA" id="ARBA00022553"/>
    </source>
</evidence>
<dbReference type="Gene3D" id="3.40.50.2300">
    <property type="match status" value="1"/>
</dbReference>
<keyword evidence="9" id="KW-0677">Repeat</keyword>
<dbReference type="CDD" id="cd16919">
    <property type="entry name" value="HATPase_CckA-like"/>
    <property type="match status" value="1"/>
</dbReference>
<feature type="domain" description="PAS" evidence="17">
    <location>
        <begin position="744"/>
        <end position="795"/>
    </location>
</feature>
<organism evidence="19 20">
    <name type="scientific">Brevundimonas goettingensis</name>
    <dbReference type="NCBI Taxonomy" id="2774190"/>
    <lineage>
        <taxon>Bacteria</taxon>
        <taxon>Pseudomonadati</taxon>
        <taxon>Pseudomonadota</taxon>
        <taxon>Alphaproteobacteria</taxon>
        <taxon>Caulobacterales</taxon>
        <taxon>Caulobacteraceae</taxon>
        <taxon>Brevundimonas</taxon>
    </lineage>
</organism>
<dbReference type="InterPro" id="IPR001789">
    <property type="entry name" value="Sig_transdc_resp-reg_receiver"/>
</dbReference>
<dbReference type="SUPFAM" id="SSF55781">
    <property type="entry name" value="GAF domain-like"/>
    <property type="match status" value="1"/>
</dbReference>
<dbReference type="SUPFAM" id="SSF52172">
    <property type="entry name" value="CheY-like"/>
    <property type="match status" value="1"/>
</dbReference>
<evidence type="ECO:0000313" key="20">
    <source>
        <dbReference type="Proteomes" id="UP000663918"/>
    </source>
</evidence>
<keyword evidence="4" id="KW-1003">Cell membrane</keyword>
<dbReference type="Gene3D" id="3.30.565.10">
    <property type="entry name" value="Histidine kinase-like ATPase, C-terminal domain"/>
    <property type="match status" value="1"/>
</dbReference>
<dbReference type="KEGG" id="bgoe:IFJ75_07175"/>
<evidence type="ECO:0000256" key="10">
    <source>
        <dbReference type="ARBA" id="ARBA00022741"/>
    </source>
</evidence>
<evidence type="ECO:0000256" key="9">
    <source>
        <dbReference type="ARBA" id="ARBA00022737"/>
    </source>
</evidence>
<dbReference type="InterPro" id="IPR013656">
    <property type="entry name" value="PAS_4"/>
</dbReference>
<keyword evidence="12" id="KW-1133">Transmembrane helix</keyword>
<dbReference type="PROSITE" id="PS50109">
    <property type="entry name" value="HIS_KIN"/>
    <property type="match status" value="1"/>
</dbReference>
<evidence type="ECO:0000256" key="14">
    <source>
        <dbReference type="PROSITE-ProRule" id="PRU00169"/>
    </source>
</evidence>
<dbReference type="Pfam" id="PF13188">
    <property type="entry name" value="PAS_8"/>
    <property type="match status" value="1"/>
</dbReference>
<dbReference type="InterPro" id="IPR000014">
    <property type="entry name" value="PAS"/>
</dbReference>
<dbReference type="InterPro" id="IPR003594">
    <property type="entry name" value="HATPase_dom"/>
</dbReference>
<dbReference type="InterPro" id="IPR005467">
    <property type="entry name" value="His_kinase_dom"/>
</dbReference>
<dbReference type="Gene3D" id="1.10.287.130">
    <property type="match status" value="1"/>
</dbReference>
<dbReference type="Gene3D" id="3.30.450.40">
    <property type="match status" value="1"/>
</dbReference>
<comment type="catalytic activity">
    <reaction evidence="1">
        <text>ATP + protein L-histidine = ADP + protein N-phospho-L-histidine.</text>
        <dbReference type="EC" id="2.7.13.3"/>
    </reaction>
</comment>
<comment type="subcellular location">
    <subcellularLocation>
        <location evidence="2">Cell inner membrane</location>
        <topology evidence="2">Multi-pass membrane protein</topology>
    </subcellularLocation>
</comment>
<dbReference type="Gene3D" id="2.10.70.100">
    <property type="match status" value="1"/>
</dbReference>
<dbReference type="CDD" id="cd00130">
    <property type="entry name" value="PAS"/>
    <property type="match status" value="2"/>
</dbReference>
<dbReference type="SUPFAM" id="SSF55785">
    <property type="entry name" value="PYP-like sensor domain (PAS domain)"/>
    <property type="match status" value="5"/>
</dbReference>
<dbReference type="SUPFAM" id="SSF47384">
    <property type="entry name" value="Homodimeric domain of signal transducing histidine kinase"/>
    <property type="match status" value="1"/>
</dbReference>
<dbReference type="Gene3D" id="3.30.450.20">
    <property type="entry name" value="PAS domain"/>
    <property type="match status" value="5"/>
</dbReference>
<dbReference type="Proteomes" id="UP000663918">
    <property type="component" value="Chromosome"/>
</dbReference>
<dbReference type="CDD" id="cd00082">
    <property type="entry name" value="HisKA"/>
    <property type="match status" value="1"/>
</dbReference>
<accession>A0A975GWI3</accession>
<dbReference type="CDD" id="cd18161">
    <property type="entry name" value="REC_hyHK_blue-like"/>
    <property type="match status" value="1"/>
</dbReference>
<feature type="modified residue" description="4-aspartylphosphate" evidence="14">
    <location>
        <position position="1163"/>
    </location>
</feature>
<dbReference type="SMART" id="SM00086">
    <property type="entry name" value="PAC"/>
    <property type="match status" value="3"/>
</dbReference>
<protein>
    <recommendedName>
        <fullName evidence="3">histidine kinase</fullName>
        <ecNumber evidence="3">2.7.13.3</ecNumber>
    </recommendedName>
</protein>
<dbReference type="InterPro" id="IPR036097">
    <property type="entry name" value="HisK_dim/P_sf"/>
</dbReference>
<keyword evidence="11" id="KW-0418">Kinase</keyword>
<evidence type="ECO:0000256" key="7">
    <source>
        <dbReference type="ARBA" id="ARBA00022679"/>
    </source>
</evidence>
<evidence type="ECO:0000259" key="15">
    <source>
        <dbReference type="PROSITE" id="PS50109"/>
    </source>
</evidence>
<keyword evidence="7" id="KW-0808">Transferase</keyword>
<keyword evidence="10" id="KW-0547">Nucleotide-binding</keyword>
<dbReference type="PANTHER" id="PTHR43065:SF42">
    <property type="entry name" value="TWO-COMPONENT SENSOR PPRA"/>
    <property type="match status" value="1"/>
</dbReference>
<dbReference type="InterPro" id="IPR003018">
    <property type="entry name" value="GAF"/>
</dbReference>
<proteinExistence type="predicted"/>
<feature type="domain" description="PAC" evidence="18">
    <location>
        <begin position="230"/>
        <end position="282"/>
    </location>
</feature>
<dbReference type="SMART" id="SM00091">
    <property type="entry name" value="PAS"/>
    <property type="match status" value="2"/>
</dbReference>
<dbReference type="SMART" id="SM00065">
    <property type="entry name" value="GAF"/>
    <property type="match status" value="1"/>
</dbReference>
<dbReference type="Pfam" id="PF02518">
    <property type="entry name" value="HATPase_c"/>
    <property type="match status" value="1"/>
</dbReference>
<dbReference type="InterPro" id="IPR004358">
    <property type="entry name" value="Sig_transdc_His_kin-like_C"/>
</dbReference>
<evidence type="ECO:0000256" key="8">
    <source>
        <dbReference type="ARBA" id="ARBA00022692"/>
    </source>
</evidence>
<dbReference type="Pfam" id="PF08448">
    <property type="entry name" value="PAS_4"/>
    <property type="match status" value="1"/>
</dbReference>
<evidence type="ECO:0000259" key="18">
    <source>
        <dbReference type="PROSITE" id="PS50113"/>
    </source>
</evidence>
<dbReference type="InterPro" id="IPR000700">
    <property type="entry name" value="PAS-assoc_C"/>
</dbReference>
<evidence type="ECO:0000256" key="11">
    <source>
        <dbReference type="ARBA" id="ARBA00022777"/>
    </source>
</evidence>
<dbReference type="NCBIfam" id="TIGR00229">
    <property type="entry name" value="sensory_box"/>
    <property type="match status" value="3"/>
</dbReference>
<dbReference type="InterPro" id="IPR003661">
    <property type="entry name" value="HisK_dim/P_dom"/>
</dbReference>